<dbReference type="PIRSF" id="PIRSF000166">
    <property type="entry name" value="Coproporphyri_ox"/>
    <property type="match status" value="1"/>
</dbReference>
<evidence type="ECO:0000256" key="6">
    <source>
        <dbReference type="ARBA" id="ARBA00023133"/>
    </source>
</evidence>
<dbReference type="SUPFAM" id="SSF102886">
    <property type="entry name" value="Coproporphyrinogen III oxidase"/>
    <property type="match status" value="1"/>
</dbReference>
<sequence length="305" mass="34656">MSTMPTKEEIRDWLTSLQQNICEQLEVTDGKAKFISDPWERPGGGGGVSRVLTGGNIIEKGGVNFSAVWGKTPEPVLKTMALEPGVHPDFFATGVSIVLHPYNPMVPIIHMNVRYFEMSNGTWWFGGGIDLTPHYVIPEDAHYFHTQLKAVCDRHDPAYYNDFKKWADDYFFIKHRNETRGVGGIFFDYLKGDAPHTKATRFEFVKSVGSAFAPIYTQLMKKNQGLPYAEKEKQWQYLRRGRYVEFNLVWDRGTKFGLDTDGRTESILMSLPPQAQWEYNHVPAPDSPEAATQALLIKGVDWISS</sequence>
<dbReference type="Proteomes" id="UP000266183">
    <property type="component" value="Chromosome"/>
</dbReference>
<evidence type="ECO:0000256" key="5">
    <source>
        <dbReference type="ARBA" id="ARBA00023002"/>
    </source>
</evidence>
<dbReference type="GO" id="GO:0005737">
    <property type="term" value="C:cytoplasm"/>
    <property type="evidence" value="ECO:0007669"/>
    <property type="project" value="TreeGrafter"/>
</dbReference>
<evidence type="ECO:0000256" key="1">
    <source>
        <dbReference type="ARBA" id="ARBA00005168"/>
    </source>
</evidence>
<dbReference type="GO" id="GO:0006782">
    <property type="term" value="P:protoporphyrinogen IX biosynthetic process"/>
    <property type="evidence" value="ECO:0007669"/>
    <property type="project" value="TreeGrafter"/>
</dbReference>
<dbReference type="Pfam" id="PF01218">
    <property type="entry name" value="Coprogen_oxidas"/>
    <property type="match status" value="1"/>
</dbReference>
<proteinExistence type="inferred from homology"/>
<reference evidence="9" key="1">
    <citation type="submission" date="2018-09" db="EMBL/GenBank/DDBJ databases">
        <title>Chryseolinea sp. KIS68-18 isolated from soil.</title>
        <authorList>
            <person name="Weon H.-Y."/>
            <person name="Kwon S.-W."/>
            <person name="Lee S.A."/>
        </authorList>
    </citation>
    <scope>NUCLEOTIDE SEQUENCE [LARGE SCALE GENOMIC DNA]</scope>
    <source>
        <strain evidence="9">KIS68-18</strain>
    </source>
</reference>
<organism evidence="8 9">
    <name type="scientific">Chryseolinea soli</name>
    <dbReference type="NCBI Taxonomy" id="2321403"/>
    <lineage>
        <taxon>Bacteria</taxon>
        <taxon>Pseudomonadati</taxon>
        <taxon>Bacteroidota</taxon>
        <taxon>Cytophagia</taxon>
        <taxon>Cytophagales</taxon>
        <taxon>Fulvivirgaceae</taxon>
        <taxon>Chryseolinea</taxon>
    </lineage>
</organism>
<comment type="similarity">
    <text evidence="2">Belongs to the aerobic coproporphyrinogen-III oxidase family.</text>
</comment>
<dbReference type="AlphaFoldDB" id="A0A385SS10"/>
<keyword evidence="7" id="KW-0627">Porphyrin biosynthesis</keyword>
<dbReference type="OrthoDB" id="9777553at2"/>
<dbReference type="Gene3D" id="3.40.1500.10">
    <property type="entry name" value="Coproporphyrinogen III oxidase, aerobic"/>
    <property type="match status" value="1"/>
</dbReference>
<protein>
    <recommendedName>
        <fullName evidence="4">coproporphyrinogen oxidase</fullName>
        <ecNumber evidence="4">1.3.3.3</ecNumber>
    </recommendedName>
</protein>
<dbReference type="EC" id="1.3.3.3" evidence="4"/>
<evidence type="ECO:0000313" key="9">
    <source>
        <dbReference type="Proteomes" id="UP000266183"/>
    </source>
</evidence>
<dbReference type="GO" id="GO:0004109">
    <property type="term" value="F:coproporphyrinogen oxidase activity"/>
    <property type="evidence" value="ECO:0007669"/>
    <property type="project" value="UniProtKB-EC"/>
</dbReference>
<keyword evidence="9" id="KW-1185">Reference proteome</keyword>
<evidence type="ECO:0000256" key="3">
    <source>
        <dbReference type="ARBA" id="ARBA00011738"/>
    </source>
</evidence>
<evidence type="ECO:0000313" key="8">
    <source>
        <dbReference type="EMBL" id="AYB33672.1"/>
    </source>
</evidence>
<evidence type="ECO:0000256" key="2">
    <source>
        <dbReference type="ARBA" id="ARBA00010644"/>
    </source>
</evidence>
<comment type="subunit">
    <text evidence="3">Homodimer.</text>
</comment>
<dbReference type="InterPro" id="IPR036406">
    <property type="entry name" value="Coprogen_oxidase_aer_sf"/>
</dbReference>
<dbReference type="KEGG" id="chk:D4L85_25190"/>
<accession>A0A385SS10</accession>
<keyword evidence="5 8" id="KW-0560">Oxidoreductase</keyword>
<dbReference type="PANTHER" id="PTHR10755:SF0">
    <property type="entry name" value="OXYGEN-DEPENDENT COPROPORPHYRINOGEN-III OXIDASE, MITOCHONDRIAL"/>
    <property type="match status" value="1"/>
</dbReference>
<dbReference type="EMBL" id="CP032382">
    <property type="protein sequence ID" value="AYB33672.1"/>
    <property type="molecule type" value="Genomic_DNA"/>
</dbReference>
<dbReference type="PROSITE" id="PS01021">
    <property type="entry name" value="COPROGEN_OXIDASE"/>
    <property type="match status" value="1"/>
</dbReference>
<keyword evidence="6" id="KW-0350">Heme biosynthesis</keyword>
<comment type="pathway">
    <text evidence="1">Porphyrin-containing compound metabolism; protoporphyrin-IX biosynthesis; protoporphyrinogen-IX from coproporphyrinogen-III (O2 route): step 1/1.</text>
</comment>
<dbReference type="PANTHER" id="PTHR10755">
    <property type="entry name" value="COPROPORPHYRINOGEN III OXIDASE, MITOCHONDRIAL"/>
    <property type="match status" value="1"/>
</dbReference>
<gene>
    <name evidence="8" type="ORF">D4L85_25190</name>
</gene>
<dbReference type="NCBIfam" id="NF003727">
    <property type="entry name" value="PRK05330.1"/>
    <property type="match status" value="1"/>
</dbReference>
<dbReference type="PRINTS" id="PR00073">
    <property type="entry name" value="COPRGNOXDASE"/>
</dbReference>
<evidence type="ECO:0000256" key="7">
    <source>
        <dbReference type="ARBA" id="ARBA00023244"/>
    </source>
</evidence>
<dbReference type="InterPro" id="IPR001260">
    <property type="entry name" value="Coprogen_oxidase_aer"/>
</dbReference>
<evidence type="ECO:0000256" key="4">
    <source>
        <dbReference type="ARBA" id="ARBA00012869"/>
    </source>
</evidence>
<dbReference type="InterPro" id="IPR018375">
    <property type="entry name" value="Coprogen_oxidase_CS"/>
</dbReference>
<name>A0A385SS10_9BACT</name>
<dbReference type="RefSeq" id="WP_119756906.1">
    <property type="nucleotide sequence ID" value="NZ_CP032382.1"/>
</dbReference>